<dbReference type="RefSeq" id="WP_095901655.1">
    <property type="nucleotide sequence ID" value="NZ_CP022383.1"/>
</dbReference>
<reference evidence="3" key="1">
    <citation type="submission" date="2017-06" db="EMBL/GenBank/DDBJ databases">
        <title>Capnocytophaga spp. assemblies.</title>
        <authorList>
            <person name="Gulvik C.A."/>
        </authorList>
    </citation>
    <scope>NUCLEOTIDE SEQUENCE [LARGE SCALE GENOMIC DNA]</scope>
    <source>
        <strain evidence="3">H4486</strain>
    </source>
</reference>
<feature type="domain" description="Outer membrane protein beta-barrel" evidence="1">
    <location>
        <begin position="20"/>
        <end position="188"/>
    </location>
</feature>
<sequence>MKHFLTFIAFFSIVTIGFSQAAIGVRFSYPFTMVQSMRPVTTNVPSSSVSFGKFRNYLNAGGFIRIPLQERFTLQIEGMFSIAEVDFDGVYQGQSFHSGYRFVHFDMPLLLQYEGKQPIRGFVQTGFSPKFYLWRENGSDRTYDISFADSHRFKKSLLMWHIGAGILIERKHWIFTLDQRFSMSVFNVSEHNNKEFLNLSKARFYLFSTSSGVAYKF</sequence>
<dbReference type="EMBL" id="CP022383">
    <property type="protein sequence ID" value="ATA79790.1"/>
    <property type="molecule type" value="Genomic_DNA"/>
</dbReference>
<name>A0A250F3T5_CAPSP</name>
<gene>
    <name evidence="2" type="ORF">CGC59_08910</name>
</gene>
<evidence type="ECO:0000259" key="1">
    <source>
        <dbReference type="Pfam" id="PF13568"/>
    </source>
</evidence>
<accession>A0A250F3T5</accession>
<proteinExistence type="predicted"/>
<evidence type="ECO:0000313" key="2">
    <source>
        <dbReference type="EMBL" id="ATA79790.1"/>
    </source>
</evidence>
<evidence type="ECO:0000313" key="3">
    <source>
        <dbReference type="Proteomes" id="UP000217334"/>
    </source>
</evidence>
<organism evidence="2 3">
    <name type="scientific">Capnocytophaga sputigena</name>
    <dbReference type="NCBI Taxonomy" id="1019"/>
    <lineage>
        <taxon>Bacteria</taxon>
        <taxon>Pseudomonadati</taxon>
        <taxon>Bacteroidota</taxon>
        <taxon>Flavobacteriia</taxon>
        <taxon>Flavobacteriales</taxon>
        <taxon>Flavobacteriaceae</taxon>
        <taxon>Capnocytophaga</taxon>
    </lineage>
</organism>
<dbReference type="AlphaFoldDB" id="A0A250F3T5"/>
<dbReference type="Proteomes" id="UP000217334">
    <property type="component" value="Chromosome"/>
</dbReference>
<protein>
    <recommendedName>
        <fullName evidence="1">Outer membrane protein beta-barrel domain-containing protein</fullName>
    </recommendedName>
</protein>
<dbReference type="InterPro" id="IPR025665">
    <property type="entry name" value="Beta-barrel_OMP_2"/>
</dbReference>
<dbReference type="Pfam" id="PF13568">
    <property type="entry name" value="OMP_b-brl_2"/>
    <property type="match status" value="1"/>
</dbReference>